<keyword evidence="2" id="KW-1185">Reference proteome</keyword>
<reference evidence="1 2" key="1">
    <citation type="submission" date="2016-06" db="EMBL/GenBank/DDBJ databases">
        <title>Comparative genomics of the ectomycorrhizal sister species Rhizopogon vinicolor and Rhizopogon vesiculosus (Basidiomycota: Boletales) reveals a divergence of the mating type B locus.</title>
        <authorList>
            <consortium name="DOE Joint Genome Institute"/>
            <person name="Mujic A.B."/>
            <person name="Kuo A."/>
            <person name="Tritt A."/>
            <person name="Lipzen A."/>
            <person name="Chen C."/>
            <person name="Johnson J."/>
            <person name="Sharma A."/>
            <person name="Barry K."/>
            <person name="Grigoriev I.V."/>
            <person name="Spatafora J.W."/>
        </authorList>
    </citation>
    <scope>NUCLEOTIDE SEQUENCE [LARGE SCALE GENOMIC DNA]</scope>
    <source>
        <strain evidence="1 2">AM-OR11-026</strain>
    </source>
</reference>
<protein>
    <submittedName>
        <fullName evidence="1">Uncharacterized protein</fullName>
    </submittedName>
</protein>
<dbReference type="OrthoDB" id="2906736at2759"/>
<organism evidence="1 2">
    <name type="scientific">Rhizopogon vinicolor AM-OR11-026</name>
    <dbReference type="NCBI Taxonomy" id="1314800"/>
    <lineage>
        <taxon>Eukaryota</taxon>
        <taxon>Fungi</taxon>
        <taxon>Dikarya</taxon>
        <taxon>Basidiomycota</taxon>
        <taxon>Agaricomycotina</taxon>
        <taxon>Agaricomycetes</taxon>
        <taxon>Agaricomycetidae</taxon>
        <taxon>Boletales</taxon>
        <taxon>Suillineae</taxon>
        <taxon>Rhizopogonaceae</taxon>
        <taxon>Rhizopogon</taxon>
    </lineage>
</organism>
<dbReference type="AlphaFoldDB" id="A0A1B7MNH4"/>
<proteinExistence type="predicted"/>
<gene>
    <name evidence="1" type="ORF">K503DRAFT_803836</name>
</gene>
<name>A0A1B7MNH4_9AGAM</name>
<dbReference type="InParanoid" id="A0A1B7MNH4"/>
<dbReference type="EMBL" id="KV448654">
    <property type="protein sequence ID" value="OAX34139.1"/>
    <property type="molecule type" value="Genomic_DNA"/>
</dbReference>
<evidence type="ECO:0000313" key="2">
    <source>
        <dbReference type="Proteomes" id="UP000092154"/>
    </source>
</evidence>
<evidence type="ECO:0000313" key="1">
    <source>
        <dbReference type="EMBL" id="OAX34139.1"/>
    </source>
</evidence>
<accession>A0A1B7MNH4</accession>
<dbReference type="Proteomes" id="UP000092154">
    <property type="component" value="Unassembled WGS sequence"/>
</dbReference>
<sequence>MPTPSREGTLFWRGILPEGANECWYQEYQEGRIVVEFYTETHITAVFKTDDHNTGSPGSGVWATVPVVPPFE</sequence>